<sequence length="93" mass="9530">MDSRSFNAGDTQLLLDYQAQDLAADLLQADADPDAPNDSLMSVEVLDGSGAALHGLPSASSTQGLAMPRGSLATPSLSSPYLAALLRPPIFSA</sequence>
<accession>A0A7C9IYT9</accession>
<evidence type="ECO:0000313" key="1">
    <source>
        <dbReference type="EMBL" id="MYZ53292.1"/>
    </source>
</evidence>
<name>A0A7C9IYT9_9BURK</name>
<reference evidence="1 2" key="1">
    <citation type="submission" date="2019-09" db="EMBL/GenBank/DDBJ databases">
        <title>Identification of Malikia spinosa a prominent benzene-, toluene-, and ethylbenzene-degrading bacterium: enrichment, isolation and whole genome sequencing.</title>
        <authorList>
            <person name="Tancsics A."/>
            <person name="Revesz F."/>
            <person name="Kriszt B."/>
        </authorList>
    </citation>
    <scope>NUCLEOTIDE SEQUENCE [LARGE SCALE GENOMIC DNA]</scope>
    <source>
        <strain evidence="1 2">AB6</strain>
    </source>
</reference>
<evidence type="ECO:0000313" key="2">
    <source>
        <dbReference type="Proteomes" id="UP000481947"/>
    </source>
</evidence>
<protein>
    <submittedName>
        <fullName evidence="1">Uncharacterized protein</fullName>
    </submittedName>
</protein>
<gene>
    <name evidence="1" type="ORF">F5985_14425</name>
</gene>
<proteinExistence type="predicted"/>
<dbReference type="EMBL" id="VYSB01000017">
    <property type="protein sequence ID" value="MYZ53292.1"/>
    <property type="molecule type" value="Genomic_DNA"/>
</dbReference>
<organism evidence="1 2">
    <name type="scientific">Malikia spinosa</name>
    <dbReference type="NCBI Taxonomy" id="86180"/>
    <lineage>
        <taxon>Bacteria</taxon>
        <taxon>Pseudomonadati</taxon>
        <taxon>Pseudomonadota</taxon>
        <taxon>Betaproteobacteria</taxon>
        <taxon>Burkholderiales</taxon>
        <taxon>Comamonadaceae</taxon>
        <taxon>Malikia</taxon>
    </lineage>
</organism>
<dbReference type="AlphaFoldDB" id="A0A7C9IYT9"/>
<comment type="caution">
    <text evidence="1">The sequence shown here is derived from an EMBL/GenBank/DDBJ whole genome shotgun (WGS) entry which is preliminary data.</text>
</comment>
<dbReference type="Proteomes" id="UP000481947">
    <property type="component" value="Unassembled WGS sequence"/>
</dbReference>
<dbReference type="RefSeq" id="WP_161125935.1">
    <property type="nucleotide sequence ID" value="NZ_VYSB01000017.1"/>
</dbReference>